<dbReference type="EMBL" id="JNBS01000331">
    <property type="protein sequence ID" value="OQS06544.1"/>
    <property type="molecule type" value="Genomic_DNA"/>
</dbReference>
<dbReference type="FunFam" id="1.10.260.100:FF:000004">
    <property type="entry name" value="Putative stress-induced-phosphoprotein 1"/>
    <property type="match status" value="1"/>
</dbReference>
<feature type="repeat" description="TPR" evidence="9">
    <location>
        <begin position="444"/>
        <end position="477"/>
    </location>
</feature>
<organism evidence="14 15">
    <name type="scientific">Thraustotheca clavata</name>
    <dbReference type="NCBI Taxonomy" id="74557"/>
    <lineage>
        <taxon>Eukaryota</taxon>
        <taxon>Sar</taxon>
        <taxon>Stramenopiles</taxon>
        <taxon>Oomycota</taxon>
        <taxon>Saprolegniomycetes</taxon>
        <taxon>Saprolegniales</taxon>
        <taxon>Achlyaceae</taxon>
        <taxon>Thraustotheca</taxon>
    </lineage>
</organism>
<evidence type="ECO:0000256" key="7">
    <source>
        <dbReference type="ARBA" id="ARBA00074766"/>
    </source>
</evidence>
<keyword evidence="2" id="KW-0963">Cytoplasm</keyword>
<dbReference type="SUPFAM" id="SSF48452">
    <property type="entry name" value="TPR-like"/>
    <property type="match status" value="3"/>
</dbReference>
<evidence type="ECO:0000256" key="1">
    <source>
        <dbReference type="ARBA" id="ARBA00004496"/>
    </source>
</evidence>
<feature type="compositionally biased region" description="Pro residues" evidence="11">
    <location>
        <begin position="199"/>
        <end position="215"/>
    </location>
</feature>
<reference evidence="14 15" key="1">
    <citation type="journal article" date="2014" name="Genome Biol. Evol.">
        <title>The secreted proteins of Achlya hypogyna and Thraustotheca clavata identify the ancestral oomycete secretome and reveal gene acquisitions by horizontal gene transfer.</title>
        <authorList>
            <person name="Misner I."/>
            <person name="Blouin N."/>
            <person name="Leonard G."/>
            <person name="Richards T.A."/>
            <person name="Lane C.E."/>
        </authorList>
    </citation>
    <scope>NUCLEOTIDE SEQUENCE [LARGE SCALE GENOMIC DNA]</scope>
    <source>
        <strain evidence="14 15">ATCC 34112</strain>
    </source>
</reference>
<dbReference type="Pfam" id="PF00515">
    <property type="entry name" value="TPR_1"/>
    <property type="match status" value="1"/>
</dbReference>
<evidence type="ECO:0000256" key="12">
    <source>
        <dbReference type="SAM" id="Phobius"/>
    </source>
</evidence>
<evidence type="ECO:0000256" key="5">
    <source>
        <dbReference type="ARBA" id="ARBA00056105"/>
    </source>
</evidence>
<feature type="transmembrane region" description="Helical" evidence="12">
    <location>
        <begin position="1061"/>
        <end position="1085"/>
    </location>
</feature>
<feature type="transmembrane region" description="Helical" evidence="12">
    <location>
        <begin position="1225"/>
        <end position="1244"/>
    </location>
</feature>
<feature type="region of interest" description="Disordered" evidence="11">
    <location>
        <begin position="189"/>
        <end position="217"/>
    </location>
</feature>
<feature type="transmembrane region" description="Helical" evidence="12">
    <location>
        <begin position="1201"/>
        <end position="1219"/>
    </location>
</feature>
<dbReference type="PANTHER" id="PTHR22904:SF523">
    <property type="entry name" value="STRESS-INDUCED-PHOSPHOPROTEIN 1"/>
    <property type="match status" value="1"/>
</dbReference>
<feature type="region of interest" description="Disordered" evidence="11">
    <location>
        <begin position="1327"/>
        <end position="1378"/>
    </location>
</feature>
<evidence type="ECO:0000256" key="2">
    <source>
        <dbReference type="ARBA" id="ARBA00022490"/>
    </source>
</evidence>
<comment type="subcellular location">
    <subcellularLocation>
        <location evidence="1">Cytoplasm</location>
    </subcellularLocation>
</comment>
<dbReference type="GO" id="GO:0051879">
    <property type="term" value="F:Hsp90 protein binding"/>
    <property type="evidence" value="ECO:0007669"/>
    <property type="project" value="TreeGrafter"/>
</dbReference>
<feature type="domain" description="STI1" evidence="13">
    <location>
        <begin position="132"/>
        <end position="171"/>
    </location>
</feature>
<feature type="compositionally biased region" description="Polar residues" evidence="11">
    <location>
        <begin position="1330"/>
        <end position="1347"/>
    </location>
</feature>
<feature type="region of interest" description="Disordered" evidence="11">
    <location>
        <begin position="722"/>
        <end position="750"/>
    </location>
</feature>
<evidence type="ECO:0000256" key="10">
    <source>
        <dbReference type="SAM" id="Coils"/>
    </source>
</evidence>
<dbReference type="Pfam" id="PF17830">
    <property type="entry name" value="STI1-HOP_DP"/>
    <property type="match status" value="2"/>
</dbReference>
<feature type="repeat" description="TPR" evidence="9">
    <location>
        <begin position="376"/>
        <end position="409"/>
    </location>
</feature>
<feature type="repeat" description="TPR" evidence="9">
    <location>
        <begin position="5"/>
        <end position="38"/>
    </location>
</feature>
<comment type="subunit">
    <text evidence="6">Monomer. Homodimer. Forms a complex composed of HOP and chaperones HSP70 and HSP90; the interaction is stronger in the absence of ATP. Interacts (via TPR 1, 2, 3, 7, 8 and 9 repeats) with HSP70 (via C-terminus); the interaction is direct and is stronger in the absence of ATP. Interacts (via TPR 4, 5 and 6 repeats) with HSP90 (via C-terminus); the interaction is direct.</text>
</comment>
<keyword evidence="12" id="KW-0812">Transmembrane</keyword>
<comment type="caution">
    <text evidence="14">The sequence shown here is derived from an EMBL/GenBank/DDBJ whole genome shotgun (WGS) entry which is preliminary data.</text>
</comment>
<dbReference type="Pfam" id="PF13181">
    <property type="entry name" value="TPR_8"/>
    <property type="match status" value="1"/>
</dbReference>
<feature type="region of interest" description="Disordered" evidence="11">
    <location>
        <begin position="621"/>
        <end position="649"/>
    </location>
</feature>
<gene>
    <name evidence="14" type="ORF">THRCLA_01414</name>
</gene>
<feature type="transmembrane region" description="Helical" evidence="12">
    <location>
        <begin position="1106"/>
        <end position="1126"/>
    </location>
</feature>
<evidence type="ECO:0000256" key="6">
    <source>
        <dbReference type="ARBA" id="ARBA00066016"/>
    </source>
</evidence>
<feature type="transmembrane region" description="Helical" evidence="12">
    <location>
        <begin position="1256"/>
        <end position="1279"/>
    </location>
</feature>
<sequence length="1378" mass="148988">MSSEAEQWKAKGNAALSAKNNKEAIECYTNAIALNGSNHVYYSNRSAAYLSNNQAELALKDAESCIGVKPDWGKGYARKGAALHALRDYDAAIAAYKDGLKHEPNNATCLSGIEDVEKDKANSADPLAGAFGPDMFAKLAMNPRVRHFLNDPEFVAKLQQVQQNPRKLNEYMNDQRMMTVLGELLGIGGMMNRDDEPEAPPTPAETPKPTPPAPEPVVVEEDLTDEEKAVRVSKKAAEECKARGNTFYKQKQFTEAIKAYEEAIAKDPTNMSYLSNLAAVRMELKEFDACIEQCKKAIEVGREHRADYALVAKAYVRIATAYIKMGESEENLNAAIEAFENAQVENRTKDVEKKLKDTTLKLKKVKELAYQDPVKGLEAKNEGNEFFKNGEFPKAVERYSEAIKRDPTNPVYYANRAAALTKLTSFPDAKADCEKALALDPNYVKAYSRLGAIQFFMKEYHKAMESYQKGLDIEPNNQECKDGLLSVQAKIQMGGNDSERAAHGMADPEIQAILRDPIMQQVLNDFQTDPRAAQRHLQNPGVMAKIEKLIAAVTDVPTLTPEPSLTTAVPDTTVPARTTKTPTTTIVTSVPTSSVVVTTRTPVPSLTNTVVPTALPNGTIVTPVSATPTPAPNGTNDSNNSTATTSPVTPVPTTSIATVQCPFIFSSAILSTQVDVSPDTSSGSGSGNNSSGNSTNNVVTVLPTTVVPNANNGTTMPSSITKAPGASTVHPSTNPIASTPTPTISTFTPTSTATPLLRRRLASSGFTCDAAFYGKWITNGLKCGGQDLDVHKAVAAAACATYKGEVPLSGVTVEACLSTCLFPSCTNDQWDYSSGSGKSGIGSSIYKNVDFSQWLTPAMKTQLNTKTQGAVTLQQLTMTVSNACSSFDSCTCPTVQSSNTPTNKNGQTPSSEANTGLISNWNPVTQVEKAAVATASATQTTVYASIAVSATTAVASSVGVVSTSTAGAATAGAGATGMINIINMAQFAVCTSQLNIDDMPQIITSMGAKLSFSTFSFFVWDGAKPTTKSNSARRLVDVTGDNSMTGMERYALAIGIAPNKLLYVTIVGLLLLVAAVAVLLGLVLLGGKIFCKNFSVFRVKMVDHAIGALVLIMIVAQYAIGVTAVFEINRVYRDHESIGVSVFVAVLSLIVFAVGIMVYGYYVVRQHEDEIVDNGMKDHFEKKVHRRYGCLYDEYNYENRFFFVVKMLMALLCGMTTGMANWTGLTQVCVLVALNVFFVLFLEVRQPHLAKFVQQTTTLITIMKIASLSLTIFLLTALVNLPESARNVVSIVILSLQGLVVLFLLVRQVFIFYRQWKLKQSPEEEERPGSITTYYNQTRPTPPQGSDNKIDGGNRQGRLQPLYGNRQQSFEAGKEYYL</sequence>
<feature type="repeat" description="TPR" evidence="9">
    <location>
        <begin position="237"/>
        <end position="270"/>
    </location>
</feature>
<evidence type="ECO:0000256" key="11">
    <source>
        <dbReference type="SAM" id="MobiDB-lite"/>
    </source>
</evidence>
<dbReference type="FunFam" id="1.10.260.100:FF:000002">
    <property type="entry name" value="Stress-induced-phosphoprotein 1 (Hsp70/Hsp90-organizing)"/>
    <property type="match status" value="1"/>
</dbReference>
<dbReference type="PANTHER" id="PTHR22904">
    <property type="entry name" value="TPR REPEAT CONTAINING PROTEIN"/>
    <property type="match status" value="1"/>
</dbReference>
<keyword evidence="10" id="KW-0175">Coiled coil</keyword>
<dbReference type="GO" id="GO:0005737">
    <property type="term" value="C:cytoplasm"/>
    <property type="evidence" value="ECO:0007669"/>
    <property type="project" value="UniProtKB-SubCell"/>
</dbReference>
<protein>
    <recommendedName>
        <fullName evidence="7">Hsp70-Hsp90 organising protein</fullName>
    </recommendedName>
    <alternativeName>
        <fullName evidence="8">Stress-inducible protein 1</fullName>
    </alternativeName>
</protein>
<dbReference type="STRING" id="74557.A0A1W0A8C1"/>
<dbReference type="Proteomes" id="UP000243217">
    <property type="component" value="Unassembled WGS sequence"/>
</dbReference>
<dbReference type="InterPro" id="IPR041243">
    <property type="entry name" value="STI1/HOP_DP"/>
</dbReference>
<keyword evidence="4 9" id="KW-0802">TPR repeat</keyword>
<dbReference type="InterPro" id="IPR010308">
    <property type="entry name" value="TRP_C"/>
</dbReference>
<keyword evidence="12" id="KW-1133">Transmembrane helix</keyword>
<evidence type="ECO:0000256" key="8">
    <source>
        <dbReference type="ARBA" id="ARBA00076447"/>
    </source>
</evidence>
<dbReference type="Gene3D" id="1.10.260.100">
    <property type="match status" value="2"/>
</dbReference>
<feature type="region of interest" description="Disordered" evidence="11">
    <location>
        <begin position="675"/>
        <end position="696"/>
    </location>
</feature>
<dbReference type="OrthoDB" id="2423701at2759"/>
<feature type="transmembrane region" description="Helical" evidence="12">
    <location>
        <begin position="1291"/>
        <end position="1313"/>
    </location>
</feature>
<name>A0A1W0A8C1_9STRA</name>
<evidence type="ECO:0000256" key="3">
    <source>
        <dbReference type="ARBA" id="ARBA00022737"/>
    </source>
</evidence>
<evidence type="ECO:0000313" key="14">
    <source>
        <dbReference type="EMBL" id="OQS06544.1"/>
    </source>
</evidence>
<keyword evidence="12" id="KW-0472">Membrane</keyword>
<feature type="domain" description="STI1" evidence="13">
    <location>
        <begin position="507"/>
        <end position="546"/>
    </location>
</feature>
<feature type="coiled-coil region" evidence="10">
    <location>
        <begin position="325"/>
        <end position="361"/>
    </location>
</feature>
<evidence type="ECO:0000259" key="13">
    <source>
        <dbReference type="SMART" id="SM00727"/>
    </source>
</evidence>
<dbReference type="SMART" id="SM00028">
    <property type="entry name" value="TPR"/>
    <property type="match status" value="9"/>
</dbReference>
<comment type="function">
    <text evidence="5">Acts as a co-chaperone and mediates the association of the chaperones HSP70 and HSP90 probably facilitating substrate transfer from HSP70 to HSP90. Stimulates HSP70 ATPase activity and, in contrast, inhibits HSP90 ATPase activity.</text>
</comment>
<dbReference type="InterPro" id="IPR006636">
    <property type="entry name" value="STI1_HS-bd"/>
</dbReference>
<dbReference type="Pfam" id="PF13414">
    <property type="entry name" value="TPR_11"/>
    <property type="match status" value="2"/>
</dbReference>
<dbReference type="PROSITE" id="PS50005">
    <property type="entry name" value="TPR"/>
    <property type="match status" value="5"/>
</dbReference>
<evidence type="ECO:0000313" key="15">
    <source>
        <dbReference type="Proteomes" id="UP000243217"/>
    </source>
</evidence>
<dbReference type="Pfam" id="PF06011">
    <property type="entry name" value="TRP"/>
    <property type="match status" value="1"/>
</dbReference>
<feature type="repeat" description="TPR" evidence="9">
    <location>
        <begin position="73"/>
        <end position="106"/>
    </location>
</feature>
<dbReference type="FunFam" id="1.25.40.10:FF:000010">
    <property type="entry name" value="Stress-induced phosphoprotein 1"/>
    <property type="match status" value="1"/>
</dbReference>
<dbReference type="PROSITE" id="PS50293">
    <property type="entry name" value="TPR_REGION"/>
    <property type="match status" value="1"/>
</dbReference>
<feature type="compositionally biased region" description="Low complexity" evidence="11">
    <location>
        <begin position="731"/>
        <end position="750"/>
    </location>
</feature>
<keyword evidence="15" id="KW-1185">Reference proteome</keyword>
<dbReference type="Gene3D" id="1.25.40.10">
    <property type="entry name" value="Tetratricopeptide repeat domain"/>
    <property type="match status" value="3"/>
</dbReference>
<evidence type="ECO:0000256" key="9">
    <source>
        <dbReference type="PROSITE-ProRule" id="PRU00339"/>
    </source>
</evidence>
<accession>A0A1W0A8C1</accession>
<feature type="compositionally biased region" description="Low complexity" evidence="11">
    <location>
        <begin position="680"/>
        <end position="696"/>
    </location>
</feature>
<dbReference type="InterPro" id="IPR019734">
    <property type="entry name" value="TPR_rpt"/>
</dbReference>
<dbReference type="InterPro" id="IPR011990">
    <property type="entry name" value="TPR-like_helical_dom_sf"/>
</dbReference>
<evidence type="ECO:0000256" key="4">
    <source>
        <dbReference type="ARBA" id="ARBA00022803"/>
    </source>
</evidence>
<keyword evidence="3" id="KW-0677">Repeat</keyword>
<dbReference type="SMART" id="SM00727">
    <property type="entry name" value="STI1"/>
    <property type="match status" value="2"/>
</dbReference>
<proteinExistence type="predicted"/>
<dbReference type="FunFam" id="1.25.40.10:FF:000020">
    <property type="entry name" value="Stress-induced phosphoprotein 1"/>
    <property type="match status" value="1"/>
</dbReference>
<feature type="transmembrane region" description="Helical" evidence="12">
    <location>
        <begin position="1138"/>
        <end position="1162"/>
    </location>
</feature>